<organism evidence="1 2">
    <name type="scientific">Bordetella hinzii OH87 BAL007II</name>
    <dbReference type="NCBI Taxonomy" id="1331262"/>
    <lineage>
        <taxon>Bacteria</taxon>
        <taxon>Pseudomonadati</taxon>
        <taxon>Pseudomonadota</taxon>
        <taxon>Betaproteobacteria</taxon>
        <taxon>Burkholderiales</taxon>
        <taxon>Alcaligenaceae</taxon>
        <taxon>Bordetella</taxon>
    </lineage>
</organism>
<keyword evidence="2" id="KW-1185">Reference proteome</keyword>
<name>A0ABR4R7F2_9BORD</name>
<dbReference type="EMBL" id="JHEM01000002">
    <property type="protein sequence ID" value="KCB26287.1"/>
    <property type="molecule type" value="Genomic_DNA"/>
</dbReference>
<accession>A0ABR4R7F2</accession>
<comment type="caution">
    <text evidence="1">The sequence shown here is derived from an EMBL/GenBank/DDBJ whole genome shotgun (WGS) entry which is preliminary data.</text>
</comment>
<proteinExistence type="predicted"/>
<reference evidence="1 2" key="1">
    <citation type="submission" date="2014-03" db="EMBL/GenBank/DDBJ databases">
        <title>Genome sequence of Bordetella hinzii.</title>
        <authorList>
            <person name="Register K."/>
            <person name="Harvill E."/>
            <person name="Goodfield L.L."/>
            <person name="Ivanov Y.V."/>
            <person name="Meyer J.A."/>
            <person name="Muse S.J."/>
            <person name="Jacobs N."/>
            <person name="Bendor L."/>
            <person name="Smallridge W.E."/>
            <person name="Brinkac L.M."/>
            <person name="Sanka R."/>
            <person name="Kim M."/>
            <person name="Losada L."/>
        </authorList>
    </citation>
    <scope>NUCLEOTIDE SEQUENCE [LARGE SCALE GENOMIC DNA]</scope>
    <source>
        <strain evidence="1 2">OH87 BAL007II</strain>
    </source>
</reference>
<dbReference type="Proteomes" id="UP000025748">
    <property type="component" value="Unassembled WGS sequence"/>
</dbReference>
<gene>
    <name evidence="1" type="ORF">L544_3420</name>
</gene>
<evidence type="ECO:0000313" key="1">
    <source>
        <dbReference type="EMBL" id="KCB26287.1"/>
    </source>
</evidence>
<protein>
    <submittedName>
        <fullName evidence="1">N-acetyltransferase YedL</fullName>
    </submittedName>
</protein>
<sequence>MADAALGPALNATVEIAGPERMRLAELAERYLRQIGDTRPVRADWSARYFGALLGEDTLLPGPRLGTIGFDTWFSRSGARH</sequence>
<evidence type="ECO:0000313" key="2">
    <source>
        <dbReference type="Proteomes" id="UP000025748"/>
    </source>
</evidence>